<keyword evidence="6 11" id="KW-1133">Transmembrane helix</keyword>
<feature type="domain" description="HAMP" evidence="13">
    <location>
        <begin position="205"/>
        <end position="257"/>
    </location>
</feature>
<evidence type="ECO:0000256" key="3">
    <source>
        <dbReference type="ARBA" id="ARBA00022481"/>
    </source>
</evidence>
<dbReference type="Pfam" id="PF17202">
    <property type="entry name" value="sCache_3_3"/>
    <property type="match status" value="1"/>
</dbReference>
<comment type="similarity">
    <text evidence="9">Belongs to the methyl-accepting chemotaxis (MCP) protein family.</text>
</comment>
<dbReference type="Pfam" id="PF00015">
    <property type="entry name" value="MCPsignal"/>
    <property type="match status" value="1"/>
</dbReference>
<name>A0ABU7VTX3_9BACL</name>
<dbReference type="Proteomes" id="UP001306950">
    <property type="component" value="Unassembled WGS sequence"/>
</dbReference>
<keyword evidence="15" id="KW-1185">Reference proteome</keyword>
<evidence type="ECO:0000256" key="5">
    <source>
        <dbReference type="ARBA" id="ARBA00022692"/>
    </source>
</evidence>
<evidence type="ECO:0000256" key="4">
    <source>
        <dbReference type="ARBA" id="ARBA00022500"/>
    </source>
</evidence>
<dbReference type="Gene3D" id="6.10.340.10">
    <property type="match status" value="1"/>
</dbReference>
<dbReference type="PROSITE" id="PS50885">
    <property type="entry name" value="HAMP"/>
    <property type="match status" value="1"/>
</dbReference>
<keyword evidence="5 11" id="KW-0812">Transmembrane</keyword>
<dbReference type="PANTHER" id="PTHR32089">
    <property type="entry name" value="METHYL-ACCEPTING CHEMOTAXIS PROTEIN MCPB"/>
    <property type="match status" value="1"/>
</dbReference>
<dbReference type="PANTHER" id="PTHR32089:SF114">
    <property type="entry name" value="METHYL-ACCEPTING CHEMOTAXIS PROTEIN MCPB"/>
    <property type="match status" value="1"/>
</dbReference>
<dbReference type="RefSeq" id="WP_331846964.1">
    <property type="nucleotide sequence ID" value="NZ_JAZHPZ010000005.1"/>
</dbReference>
<feature type="domain" description="Methyl-accepting transducer" evidence="12">
    <location>
        <begin position="276"/>
        <end position="512"/>
    </location>
</feature>
<keyword evidence="7 11" id="KW-0472">Membrane</keyword>
<comment type="caution">
    <text evidence="14">The sequence shown here is derived from an EMBL/GenBank/DDBJ whole genome shotgun (WGS) entry which is preliminary data.</text>
</comment>
<keyword evidence="8 10" id="KW-0807">Transducer</keyword>
<organism evidence="14 15">
    <name type="scientific">Paenibacillus haidiansis</name>
    <dbReference type="NCBI Taxonomy" id="1574488"/>
    <lineage>
        <taxon>Bacteria</taxon>
        <taxon>Bacillati</taxon>
        <taxon>Bacillota</taxon>
        <taxon>Bacilli</taxon>
        <taxon>Bacillales</taxon>
        <taxon>Paenibacillaceae</taxon>
        <taxon>Paenibacillus</taxon>
    </lineage>
</organism>
<dbReference type="InterPro" id="IPR004089">
    <property type="entry name" value="MCPsignal_dom"/>
</dbReference>
<evidence type="ECO:0000256" key="8">
    <source>
        <dbReference type="ARBA" id="ARBA00023224"/>
    </source>
</evidence>
<evidence type="ECO:0000256" key="9">
    <source>
        <dbReference type="ARBA" id="ARBA00029447"/>
    </source>
</evidence>
<dbReference type="SMART" id="SM00304">
    <property type="entry name" value="HAMP"/>
    <property type="match status" value="1"/>
</dbReference>
<reference evidence="14 15" key="1">
    <citation type="submission" date="2024-02" db="EMBL/GenBank/DDBJ databases">
        <title>A nitrogen-fixing paenibacillus bacterium.</title>
        <authorList>
            <person name="Zhang W.L."/>
            <person name="Chen S.F."/>
        </authorList>
    </citation>
    <scope>NUCLEOTIDE SEQUENCE [LARGE SCALE GENOMIC DNA]</scope>
    <source>
        <strain evidence="14 15">M1</strain>
    </source>
</reference>
<evidence type="ECO:0000256" key="2">
    <source>
        <dbReference type="ARBA" id="ARBA00022475"/>
    </source>
</evidence>
<evidence type="ECO:0000256" key="6">
    <source>
        <dbReference type="ARBA" id="ARBA00022989"/>
    </source>
</evidence>
<evidence type="ECO:0000256" key="1">
    <source>
        <dbReference type="ARBA" id="ARBA00004651"/>
    </source>
</evidence>
<keyword evidence="2" id="KW-1003">Cell membrane</keyword>
<dbReference type="SMART" id="SM00283">
    <property type="entry name" value="MA"/>
    <property type="match status" value="1"/>
</dbReference>
<evidence type="ECO:0000313" key="14">
    <source>
        <dbReference type="EMBL" id="MEF2966753.1"/>
    </source>
</evidence>
<dbReference type="CDD" id="cd06225">
    <property type="entry name" value="HAMP"/>
    <property type="match status" value="1"/>
</dbReference>
<dbReference type="InterPro" id="IPR033463">
    <property type="entry name" value="sCache_3"/>
</dbReference>
<feature type="transmembrane region" description="Helical" evidence="11">
    <location>
        <begin position="12"/>
        <end position="31"/>
    </location>
</feature>
<keyword evidence="3" id="KW-0488">Methylation</keyword>
<keyword evidence="4" id="KW-0145">Chemotaxis</keyword>
<protein>
    <submittedName>
        <fullName evidence="14">Methyl-accepting chemotaxis protein</fullName>
    </submittedName>
</protein>
<gene>
    <name evidence="14" type="ORF">V3851_13005</name>
</gene>
<comment type="subcellular location">
    <subcellularLocation>
        <location evidence="1">Cell membrane</location>
        <topology evidence="1">Multi-pass membrane protein</topology>
    </subcellularLocation>
</comment>
<sequence>MRGRSIGTKINLIVVNILLVFSVATAIVAVGQMNKGIELFATAKAKSDLELAHQWLDAKYPGDWDIRDGLLFKGDIKINDNSELVDQIGEATGDTVTIFQKNVRVATNVMSEGQRAVGTTVSQRVADAVLTRGEKFSGKAEVLGQTYQAAYEPIKNAGGETIGIFYVGASQHLILDIQQDFLTTFVIVVVLAILLACVVVIWYIKRMQRRLTAVTKAMEQAGSGDFTAVVRDKSGDEIGRLGTSFNQMGASLKELIRQGLQASEEVAASTGRLKEIAGTTAEESSRIAESMERVSEGAENQTQSTAENARAVEEVSIGVQSIAEHAQEVAESAGRSKLQAETGASHVRRTLEQMDSISRSVQETDMLMKRLDEKSREIGEMMELIRGISTQTNLLALNASIEASRAGEQGRGFAVVASEIRKLAEQSAASSNRISEVVTEIGADVQVSLGAMEHVMREVASGLEIAKETDRSFAGIVDTSGRIAEQMEQLAATSEQMSAGIEEITASVTVISEIAKETSQSSRQATTSTASQMEAIRELNDSAALLAEISGELHRTLDKFKMNG</sequence>
<accession>A0ABU7VTX3</accession>
<evidence type="ECO:0000259" key="13">
    <source>
        <dbReference type="PROSITE" id="PS50885"/>
    </source>
</evidence>
<dbReference type="PROSITE" id="PS50111">
    <property type="entry name" value="CHEMOTAXIS_TRANSDUC_2"/>
    <property type="match status" value="1"/>
</dbReference>
<dbReference type="InterPro" id="IPR029151">
    <property type="entry name" value="Sensor-like_sf"/>
</dbReference>
<evidence type="ECO:0000256" key="10">
    <source>
        <dbReference type="PROSITE-ProRule" id="PRU00284"/>
    </source>
</evidence>
<dbReference type="CDD" id="cd11386">
    <property type="entry name" value="MCP_signal"/>
    <property type="match status" value="1"/>
</dbReference>
<dbReference type="SUPFAM" id="SSF103190">
    <property type="entry name" value="Sensory domain-like"/>
    <property type="match status" value="1"/>
</dbReference>
<evidence type="ECO:0000256" key="7">
    <source>
        <dbReference type="ARBA" id="ARBA00023136"/>
    </source>
</evidence>
<dbReference type="Gene3D" id="1.10.287.950">
    <property type="entry name" value="Methyl-accepting chemotaxis protein"/>
    <property type="match status" value="1"/>
</dbReference>
<evidence type="ECO:0000256" key="11">
    <source>
        <dbReference type="SAM" id="Phobius"/>
    </source>
</evidence>
<dbReference type="Pfam" id="PF00672">
    <property type="entry name" value="HAMP"/>
    <property type="match status" value="1"/>
</dbReference>
<dbReference type="SUPFAM" id="SSF58104">
    <property type="entry name" value="Methyl-accepting chemotaxis protein (MCP) signaling domain"/>
    <property type="match status" value="1"/>
</dbReference>
<proteinExistence type="inferred from homology"/>
<evidence type="ECO:0000313" key="15">
    <source>
        <dbReference type="Proteomes" id="UP001306950"/>
    </source>
</evidence>
<dbReference type="InterPro" id="IPR003660">
    <property type="entry name" value="HAMP_dom"/>
</dbReference>
<dbReference type="EMBL" id="JAZHPZ010000005">
    <property type="protein sequence ID" value="MEF2966753.1"/>
    <property type="molecule type" value="Genomic_DNA"/>
</dbReference>
<feature type="transmembrane region" description="Helical" evidence="11">
    <location>
        <begin position="181"/>
        <end position="204"/>
    </location>
</feature>
<evidence type="ECO:0000259" key="12">
    <source>
        <dbReference type="PROSITE" id="PS50111"/>
    </source>
</evidence>